<evidence type="ECO:0000256" key="1">
    <source>
        <dbReference type="ARBA" id="ARBA00004123"/>
    </source>
</evidence>
<evidence type="ECO:0000313" key="7">
    <source>
        <dbReference type="Proteomes" id="UP000192223"/>
    </source>
</evidence>
<organism evidence="7 8">
    <name type="scientific">Agrilus planipennis</name>
    <name type="common">Emerald ash borer</name>
    <name type="synonym">Agrilus marcopoli</name>
    <dbReference type="NCBI Taxonomy" id="224129"/>
    <lineage>
        <taxon>Eukaryota</taxon>
        <taxon>Metazoa</taxon>
        <taxon>Ecdysozoa</taxon>
        <taxon>Arthropoda</taxon>
        <taxon>Hexapoda</taxon>
        <taxon>Insecta</taxon>
        <taxon>Pterygota</taxon>
        <taxon>Neoptera</taxon>
        <taxon>Endopterygota</taxon>
        <taxon>Coleoptera</taxon>
        <taxon>Polyphaga</taxon>
        <taxon>Elateriformia</taxon>
        <taxon>Buprestoidea</taxon>
        <taxon>Buprestidae</taxon>
        <taxon>Agrilinae</taxon>
        <taxon>Agrilus</taxon>
    </lineage>
</organism>
<evidence type="ECO:0000256" key="2">
    <source>
        <dbReference type="ARBA" id="ARBA00004286"/>
    </source>
</evidence>
<dbReference type="PANTHER" id="PTHR13350:SF1">
    <property type="entry name" value="INTEGRATOR COMPLEX SUBUNIT 8"/>
    <property type="match status" value="1"/>
</dbReference>
<name>A0A7F5RA49_AGRPL</name>
<dbReference type="GO" id="GO:0032039">
    <property type="term" value="C:integrator complex"/>
    <property type="evidence" value="ECO:0007669"/>
    <property type="project" value="TreeGrafter"/>
</dbReference>
<evidence type="ECO:0000256" key="3">
    <source>
        <dbReference type="ARBA" id="ARBA00007147"/>
    </source>
</evidence>
<dbReference type="Pfam" id="PF25756">
    <property type="entry name" value="TPR_INTS8"/>
    <property type="match status" value="1"/>
</dbReference>
<keyword evidence="7" id="KW-1185">Reference proteome</keyword>
<proteinExistence type="inferred from homology"/>
<evidence type="ECO:0000256" key="5">
    <source>
        <dbReference type="ARBA" id="ARBA00023242"/>
    </source>
</evidence>
<dbReference type="GO" id="GO:0005694">
    <property type="term" value="C:chromosome"/>
    <property type="evidence" value="ECO:0007669"/>
    <property type="project" value="UniProtKB-SubCell"/>
</dbReference>
<dbReference type="RefSeq" id="XP_025832851.1">
    <property type="nucleotide sequence ID" value="XM_025977066.1"/>
</dbReference>
<sequence>MDVELLRPGTVPISPETILWFEFLLSEDLLLNHLKKSNPDPAPVDLTIKFYSVIFGSANKLDTKKIEENGEVKTPDINSDFCYPKQSSKNIALKILCLKVAAFGGWNLDQIIALPFRVQMDLMQNLLYFTSDKKELVDIPNVPDANVESAFPCYLFAIILYHSWVLSISVNNSTNNTAFKGYCMDITVPEEDVVYSPENVQKSIKFLKEVLNWTKTPKMPVFECFIMLTENDLEVKNDWEKAKMIPKDEISAQINYNLAVYYFHNGNYEAAALHFTNTAHCLKNCSDFVFANIDRENLKGYLLACNAQIEDTKPCLMQQFYNCIANQYTGIFNILQQDNLTREISLVHRISLELDVQGALSSGKFTAARDFLPRIQALNCVRCLFDKKTTCRYNFNSDTIDLFIKAVTPTINACIDKDKLIIKQYLIKLILNQKENKLFNKIRSDSTLRSLFSNIELQNLNQEVVDAVHVPHTLHGKDLEIVKLYTKRNPSLDIKVLEKQLMLTYDPSVLKELLVKYCTKNSNKPVWKINPCWELPIPLQSVLVTMPKGFLQDYSFIMLAKAREMMLSKDWSTSVEYLNIVANEIQKETGNAVPKLLRLIEWEILLVKINQLMDQWPAPDMDKNELAQACEACLQTSESILPRTEIIEYCAVCLLNLTKWDFLSSFEKRWSYSEIASAIMTACQDLEKYKGFKKVAKDLWEIVLPAFSSAPLQTKRSSSGNATVIHRDSPQSNSKATLMSFLPHIRDSTIFTIIISLLARLYNILRDETSLELHTDYLPLWPAVVSNANSYSTKNVCEVLSQVLTQALYYYPMNVPWLRLMGDINYANSHHEAALSYYLKSLVIASDHFNIPIRNDDLVIKRMIKTCSTLNCHTQASVLCQFLDEPDYMFAFRNLAEQKVCYDAADAYYLCFWDMSMLELLVHVHHKRGEFQRRKRAIQVMGLLELNANNNEEIKREASNLRKSVFLRAMCKQYLQ</sequence>
<comment type="subcellular location">
    <subcellularLocation>
        <location evidence="2">Chromosome</location>
    </subcellularLocation>
    <subcellularLocation>
        <location evidence="1">Nucleus</location>
    </subcellularLocation>
</comment>
<dbReference type="GeneID" id="108743165"/>
<protein>
    <submittedName>
        <fullName evidence="8 9">Integrator complex subunit 8</fullName>
    </submittedName>
</protein>
<dbReference type="PANTHER" id="PTHR13350">
    <property type="entry name" value="INTEGRATOR COMPLEX SUBUNIT 8"/>
    <property type="match status" value="1"/>
</dbReference>
<accession>A0A7F5RA49</accession>
<reference evidence="8 9" key="1">
    <citation type="submission" date="2025-04" db="UniProtKB">
        <authorList>
            <consortium name="RefSeq"/>
        </authorList>
    </citation>
    <scope>IDENTIFICATION</scope>
    <source>
        <tissue evidence="8 9">Entire body</tissue>
    </source>
</reference>
<feature type="domain" description="INTS8 TPR repeats" evidence="6">
    <location>
        <begin position="492"/>
        <end position="974"/>
    </location>
</feature>
<comment type="similarity">
    <text evidence="3">Belongs to the Integrator subunit 8 family.</text>
</comment>
<dbReference type="AlphaFoldDB" id="A0A7F5RA49"/>
<dbReference type="RefSeq" id="XP_025832852.1">
    <property type="nucleotide sequence ID" value="XM_025977067.1"/>
</dbReference>
<evidence type="ECO:0000313" key="12">
    <source>
        <dbReference type="RefSeq" id="XP_025832852.1"/>
    </source>
</evidence>
<dbReference type="OrthoDB" id="64340at2759"/>
<evidence type="ECO:0000313" key="11">
    <source>
        <dbReference type="RefSeq" id="XP_025832851.1"/>
    </source>
</evidence>
<gene>
    <name evidence="8 9 10 11 12" type="primary">LOC108743165</name>
</gene>
<dbReference type="KEGG" id="apln:108743165"/>
<keyword evidence="4" id="KW-0158">Chromosome</keyword>
<evidence type="ECO:0000313" key="8">
    <source>
        <dbReference type="RefSeq" id="XP_025832848.1"/>
    </source>
</evidence>
<evidence type="ECO:0000313" key="10">
    <source>
        <dbReference type="RefSeq" id="XP_025832850.1"/>
    </source>
</evidence>
<dbReference type="InterPro" id="IPR057980">
    <property type="entry name" value="TPR_INTS8"/>
</dbReference>
<evidence type="ECO:0000259" key="6">
    <source>
        <dbReference type="Pfam" id="PF25756"/>
    </source>
</evidence>
<dbReference type="RefSeq" id="XP_025832848.1">
    <property type="nucleotide sequence ID" value="XM_025977063.1"/>
</dbReference>
<evidence type="ECO:0000313" key="9">
    <source>
        <dbReference type="RefSeq" id="XP_025832849.1"/>
    </source>
</evidence>
<dbReference type="RefSeq" id="XP_025832849.1">
    <property type="nucleotide sequence ID" value="XM_025977064.1"/>
</dbReference>
<dbReference type="InterPro" id="IPR038751">
    <property type="entry name" value="INTS8"/>
</dbReference>
<dbReference type="RefSeq" id="XP_025832850.1">
    <property type="nucleotide sequence ID" value="XM_025977065.1"/>
</dbReference>
<dbReference type="GO" id="GO:0034472">
    <property type="term" value="P:snRNA 3'-end processing"/>
    <property type="evidence" value="ECO:0007669"/>
    <property type="project" value="InterPro"/>
</dbReference>
<dbReference type="CTD" id="55656"/>
<keyword evidence="5" id="KW-0539">Nucleus</keyword>
<evidence type="ECO:0000256" key="4">
    <source>
        <dbReference type="ARBA" id="ARBA00022454"/>
    </source>
</evidence>
<dbReference type="Proteomes" id="UP000192223">
    <property type="component" value="Unplaced"/>
</dbReference>